<proteinExistence type="predicted"/>
<dbReference type="RefSeq" id="WP_060678086.1">
    <property type="nucleotide sequence ID" value="NZ_VDFO01000072.1"/>
</dbReference>
<dbReference type="Pfam" id="PF21983">
    <property type="entry name" value="NikA-like"/>
    <property type="match status" value="1"/>
</dbReference>
<accession>A0A5P1A1E6</accession>
<name>A0A5P1A1E6_9LACO</name>
<sequence>MSNQKDVLQRQSEYVQFRISKDQYAKLKQSGETLGLSPNLYAKQLALRSHLRKPYFNKDDFQTLHLELTRQGTNLNQIAKRLNQLDHHNPDNQEVIKALRYTYGVLDQTQKEYQQLCRQLQK</sequence>
<reference evidence="1 2" key="1">
    <citation type="journal article" date="2019" name="Syst. Appl. Microbiol.">
        <title>Polyphasic characterization of two novel Lactobacillus spp. isolated from blown salami packages: Description of Lactobacillus halodurans sp. nov. and Lactobacillus salsicarnum sp. nov.</title>
        <authorList>
            <person name="Schuster J.A."/>
            <person name="Klingl A."/>
            <person name="Vogel R.F."/>
            <person name="Ehrmann M.A."/>
        </authorList>
    </citation>
    <scope>NUCLEOTIDE SEQUENCE [LARGE SCALE GENOMIC DNA]</scope>
    <source>
        <strain evidence="1 2">TMW 1.1920</strain>
    </source>
</reference>
<protein>
    <submittedName>
        <fullName evidence="1">Plasmid mobilization relaxosome protein MobC</fullName>
    </submittedName>
</protein>
<dbReference type="AlphaFoldDB" id="A0A5P1A1E6"/>
<organism evidence="1 2">
    <name type="scientific">Companilactobacillus halodurans</name>
    <dbReference type="NCBI Taxonomy" id="2584183"/>
    <lineage>
        <taxon>Bacteria</taxon>
        <taxon>Bacillati</taxon>
        <taxon>Bacillota</taxon>
        <taxon>Bacilli</taxon>
        <taxon>Lactobacillales</taxon>
        <taxon>Lactobacillaceae</taxon>
        <taxon>Companilactobacillus</taxon>
    </lineage>
</organism>
<dbReference type="EMBL" id="VDFO01000072">
    <property type="protein sequence ID" value="MQS98604.1"/>
    <property type="molecule type" value="Genomic_DNA"/>
</dbReference>
<comment type="caution">
    <text evidence="1">The sequence shown here is derived from an EMBL/GenBank/DDBJ whole genome shotgun (WGS) entry which is preliminary data.</text>
</comment>
<keyword evidence="2" id="KW-1185">Reference proteome</keyword>
<evidence type="ECO:0000313" key="2">
    <source>
        <dbReference type="Proteomes" id="UP000371423"/>
    </source>
</evidence>
<dbReference type="OrthoDB" id="9796842at2"/>
<dbReference type="Proteomes" id="UP000371423">
    <property type="component" value="Unassembled WGS sequence"/>
</dbReference>
<dbReference type="InterPro" id="IPR053842">
    <property type="entry name" value="NikA-like"/>
</dbReference>
<evidence type="ECO:0000313" key="1">
    <source>
        <dbReference type="EMBL" id="MQS98604.1"/>
    </source>
</evidence>
<gene>
    <name evidence="1" type="primary">mobC</name>
    <name evidence="1" type="ORF">FHL05_12155</name>
</gene>